<protein>
    <submittedName>
        <fullName evidence="2">Uncharacterized protein</fullName>
    </submittedName>
</protein>
<reference evidence="2 3" key="1">
    <citation type="journal article" date="2021" name="Elife">
        <title>Chloroplast acquisition without the gene transfer in kleptoplastic sea slugs, Plakobranchus ocellatus.</title>
        <authorList>
            <person name="Maeda T."/>
            <person name="Takahashi S."/>
            <person name="Yoshida T."/>
            <person name="Shimamura S."/>
            <person name="Takaki Y."/>
            <person name="Nagai Y."/>
            <person name="Toyoda A."/>
            <person name="Suzuki Y."/>
            <person name="Arimoto A."/>
            <person name="Ishii H."/>
            <person name="Satoh N."/>
            <person name="Nishiyama T."/>
            <person name="Hasebe M."/>
            <person name="Maruyama T."/>
            <person name="Minagawa J."/>
            <person name="Obokata J."/>
            <person name="Shigenobu S."/>
        </authorList>
    </citation>
    <scope>NUCLEOTIDE SEQUENCE [LARGE SCALE GENOMIC DNA]</scope>
</reference>
<feature type="region of interest" description="Disordered" evidence="1">
    <location>
        <begin position="46"/>
        <end position="75"/>
    </location>
</feature>
<dbReference type="EMBL" id="BLXT01007473">
    <property type="protein sequence ID" value="GFO39276.1"/>
    <property type="molecule type" value="Genomic_DNA"/>
</dbReference>
<name>A0AAV4D5B0_9GAST</name>
<gene>
    <name evidence="2" type="ORF">PoB_006578100</name>
</gene>
<dbReference type="AlphaFoldDB" id="A0AAV4D5B0"/>
<sequence>MSKLEPESHRRRRDLQHETMISHVDRAAFATGQYIERRSVRQDYSTSRCTGPVTASLSGERIPSVGGYTGASQAP</sequence>
<organism evidence="2 3">
    <name type="scientific">Plakobranchus ocellatus</name>
    <dbReference type="NCBI Taxonomy" id="259542"/>
    <lineage>
        <taxon>Eukaryota</taxon>
        <taxon>Metazoa</taxon>
        <taxon>Spiralia</taxon>
        <taxon>Lophotrochozoa</taxon>
        <taxon>Mollusca</taxon>
        <taxon>Gastropoda</taxon>
        <taxon>Heterobranchia</taxon>
        <taxon>Euthyneura</taxon>
        <taxon>Panpulmonata</taxon>
        <taxon>Sacoglossa</taxon>
        <taxon>Placobranchoidea</taxon>
        <taxon>Plakobranchidae</taxon>
        <taxon>Plakobranchus</taxon>
    </lineage>
</organism>
<keyword evidence="3" id="KW-1185">Reference proteome</keyword>
<comment type="caution">
    <text evidence="2">The sequence shown here is derived from an EMBL/GenBank/DDBJ whole genome shotgun (WGS) entry which is preliminary data.</text>
</comment>
<evidence type="ECO:0000313" key="2">
    <source>
        <dbReference type="EMBL" id="GFO39276.1"/>
    </source>
</evidence>
<evidence type="ECO:0000313" key="3">
    <source>
        <dbReference type="Proteomes" id="UP000735302"/>
    </source>
</evidence>
<accession>A0AAV4D5B0</accession>
<evidence type="ECO:0000256" key="1">
    <source>
        <dbReference type="SAM" id="MobiDB-lite"/>
    </source>
</evidence>
<dbReference type="Proteomes" id="UP000735302">
    <property type="component" value="Unassembled WGS sequence"/>
</dbReference>
<proteinExistence type="predicted"/>
<feature type="compositionally biased region" description="Polar residues" evidence="1">
    <location>
        <begin position="46"/>
        <end position="57"/>
    </location>
</feature>